<evidence type="ECO:0000256" key="6">
    <source>
        <dbReference type="ARBA" id="ARBA00023239"/>
    </source>
</evidence>
<protein>
    <recommendedName>
        <fullName evidence="3">Carbonic anhydrase</fullName>
        <ecNumber evidence="2">4.2.1.1</ecNumber>
    </recommendedName>
    <alternativeName>
        <fullName evidence="7">Carbonate dehydratase</fullName>
    </alternativeName>
</protein>
<evidence type="ECO:0000256" key="3">
    <source>
        <dbReference type="ARBA" id="ARBA00014628"/>
    </source>
</evidence>
<dbReference type="Pfam" id="PF00484">
    <property type="entry name" value="Pro_CA"/>
    <property type="match status" value="1"/>
</dbReference>
<evidence type="ECO:0000313" key="11">
    <source>
        <dbReference type="Proteomes" id="UP001138751"/>
    </source>
</evidence>
<dbReference type="GO" id="GO:0008270">
    <property type="term" value="F:zinc ion binding"/>
    <property type="evidence" value="ECO:0007669"/>
    <property type="project" value="InterPro"/>
</dbReference>
<comment type="catalytic activity">
    <reaction evidence="8">
        <text>hydrogencarbonate + H(+) = CO2 + H2O</text>
        <dbReference type="Rhea" id="RHEA:10748"/>
        <dbReference type="ChEBI" id="CHEBI:15377"/>
        <dbReference type="ChEBI" id="CHEBI:15378"/>
        <dbReference type="ChEBI" id="CHEBI:16526"/>
        <dbReference type="ChEBI" id="CHEBI:17544"/>
        <dbReference type="EC" id="4.2.1.1"/>
    </reaction>
</comment>
<evidence type="ECO:0000313" key="10">
    <source>
        <dbReference type="EMBL" id="MBR0672758.1"/>
    </source>
</evidence>
<evidence type="ECO:0000256" key="1">
    <source>
        <dbReference type="ARBA" id="ARBA00006217"/>
    </source>
</evidence>
<organism evidence="10 11">
    <name type="scientific">Neoroseomonas soli</name>
    <dbReference type="NCBI Taxonomy" id="1081025"/>
    <lineage>
        <taxon>Bacteria</taxon>
        <taxon>Pseudomonadati</taxon>
        <taxon>Pseudomonadota</taxon>
        <taxon>Alphaproteobacteria</taxon>
        <taxon>Acetobacterales</taxon>
        <taxon>Acetobacteraceae</taxon>
        <taxon>Neoroseomonas</taxon>
    </lineage>
</organism>
<dbReference type="InterPro" id="IPR036874">
    <property type="entry name" value="Carbonic_anhydrase_sf"/>
</dbReference>
<gene>
    <name evidence="10" type="ORF">GXW76_16380</name>
</gene>
<evidence type="ECO:0000256" key="2">
    <source>
        <dbReference type="ARBA" id="ARBA00012925"/>
    </source>
</evidence>
<evidence type="ECO:0000256" key="7">
    <source>
        <dbReference type="ARBA" id="ARBA00031969"/>
    </source>
</evidence>
<dbReference type="FunFam" id="3.40.1050.10:FF:000003">
    <property type="entry name" value="Carbonic anhydrase"/>
    <property type="match status" value="1"/>
</dbReference>
<keyword evidence="4 9" id="KW-0479">Metal-binding</keyword>
<keyword evidence="5 9" id="KW-0862">Zinc</keyword>
<dbReference type="PANTHER" id="PTHR11002">
    <property type="entry name" value="CARBONIC ANHYDRASE"/>
    <property type="match status" value="1"/>
</dbReference>
<dbReference type="Proteomes" id="UP001138751">
    <property type="component" value="Unassembled WGS sequence"/>
</dbReference>
<evidence type="ECO:0000256" key="4">
    <source>
        <dbReference type="ARBA" id="ARBA00022723"/>
    </source>
</evidence>
<dbReference type="EC" id="4.2.1.1" evidence="2"/>
<dbReference type="EMBL" id="JAAEDM010000049">
    <property type="protein sequence ID" value="MBR0672758.1"/>
    <property type="molecule type" value="Genomic_DNA"/>
</dbReference>
<reference evidence="10" key="2">
    <citation type="journal article" date="2021" name="Syst. Appl. Microbiol.">
        <title>Roseomonas hellenica sp. nov., isolated from roots of wild-growing Alkanna tinctoria.</title>
        <authorList>
            <person name="Rat A."/>
            <person name="Naranjo H.D."/>
            <person name="Lebbe L."/>
            <person name="Cnockaert M."/>
            <person name="Krigas N."/>
            <person name="Grigoriadou K."/>
            <person name="Maloupa E."/>
            <person name="Willems A."/>
        </authorList>
    </citation>
    <scope>NUCLEOTIDE SEQUENCE</scope>
    <source>
        <strain evidence="10">LMG 31231</strain>
    </source>
</reference>
<comment type="similarity">
    <text evidence="1">Belongs to the beta-class carbonic anhydrase family.</text>
</comment>
<comment type="cofactor">
    <cofactor evidence="9">
        <name>Zn(2+)</name>
        <dbReference type="ChEBI" id="CHEBI:29105"/>
    </cofactor>
    <text evidence="9">Binds 1 zinc ion per subunit.</text>
</comment>
<dbReference type="InterPro" id="IPR001765">
    <property type="entry name" value="Carbonic_anhydrase"/>
</dbReference>
<dbReference type="SMART" id="SM00947">
    <property type="entry name" value="Pro_CA"/>
    <property type="match status" value="1"/>
</dbReference>
<dbReference type="SUPFAM" id="SSF53056">
    <property type="entry name" value="beta-carbonic anhydrase, cab"/>
    <property type="match status" value="1"/>
</dbReference>
<keyword evidence="6" id="KW-0456">Lyase</keyword>
<evidence type="ECO:0000256" key="5">
    <source>
        <dbReference type="ARBA" id="ARBA00022833"/>
    </source>
</evidence>
<dbReference type="AlphaFoldDB" id="A0A9X9X029"/>
<reference evidence="10" key="1">
    <citation type="submission" date="2020-01" db="EMBL/GenBank/DDBJ databases">
        <authorList>
            <person name="Rat A."/>
        </authorList>
    </citation>
    <scope>NUCLEOTIDE SEQUENCE</scope>
    <source>
        <strain evidence="10">LMG 31231</strain>
    </source>
</reference>
<accession>A0A9X9X029</accession>
<evidence type="ECO:0000256" key="9">
    <source>
        <dbReference type="PIRSR" id="PIRSR601765-1"/>
    </source>
</evidence>
<evidence type="ECO:0000256" key="8">
    <source>
        <dbReference type="ARBA" id="ARBA00048348"/>
    </source>
</evidence>
<keyword evidence="11" id="KW-1185">Reference proteome</keyword>
<feature type="binding site" evidence="9">
    <location>
        <position position="114"/>
    </location>
    <ligand>
        <name>Zn(2+)</name>
        <dbReference type="ChEBI" id="CHEBI:29105"/>
    </ligand>
</feature>
<name>A0A9X9X029_9PROT</name>
<dbReference type="GO" id="GO:0004089">
    <property type="term" value="F:carbonate dehydratase activity"/>
    <property type="evidence" value="ECO:0007669"/>
    <property type="project" value="UniProtKB-EC"/>
</dbReference>
<comment type="caution">
    <text evidence="10">The sequence shown here is derived from an EMBL/GenBank/DDBJ whole genome shotgun (WGS) entry which is preliminary data.</text>
</comment>
<dbReference type="Gene3D" id="3.40.1050.10">
    <property type="entry name" value="Carbonic anhydrase"/>
    <property type="match status" value="1"/>
</dbReference>
<feature type="binding site" evidence="9">
    <location>
        <position position="111"/>
    </location>
    <ligand>
        <name>Zn(2+)</name>
        <dbReference type="ChEBI" id="CHEBI:29105"/>
    </ligand>
</feature>
<feature type="binding site" evidence="9">
    <location>
        <position position="50"/>
    </location>
    <ligand>
        <name>Zn(2+)</name>
        <dbReference type="ChEBI" id="CHEBI:29105"/>
    </ligand>
</feature>
<feature type="binding site" evidence="9">
    <location>
        <position position="52"/>
    </location>
    <ligand>
        <name>Zn(2+)</name>
        <dbReference type="ChEBI" id="CHEBI:29105"/>
    </ligand>
</feature>
<dbReference type="PANTHER" id="PTHR11002:SF76">
    <property type="entry name" value="CARBONIC ANHYDRASE"/>
    <property type="match status" value="1"/>
</dbReference>
<sequence length="228" mass="25243">MDMPTETSTGALRRLIEGFDRFRGQHFENDAELYDSLLEGQHPEVMVIACSDSRTDPAIICGARPGDLFVIRNVAALVPAYERDNRPHGTAAAIEFGVAALGVRHIVVLGHSFCAGVRCLLEHDHGRDRFAFVSDWVGVAQEVRDEMDGLVTEAERLLIARRAEQAAVLLSLRHLATYPFISERIREGRLSLHGWYFHFGWGTLQAAEGPRGPFRQVDPGEVPRAASG</sequence>
<proteinExistence type="inferred from homology"/>